<comment type="catalytic activity">
    <reaction evidence="15">
        <text>L-arginyl-L-alpha-amino acid(out) = L-arginyl-L-alpha-amino acid(in)</text>
        <dbReference type="Rhea" id="RHEA:79371"/>
        <dbReference type="ChEBI" id="CHEBI:84315"/>
    </reaction>
</comment>
<evidence type="ECO:0000256" key="7">
    <source>
        <dbReference type="ARBA" id="ARBA00023228"/>
    </source>
</evidence>
<keyword evidence="4 25" id="KW-0812">Transmembrane</keyword>
<comment type="catalytic activity">
    <reaction evidence="14">
        <text>L-aspartyl-L-lysine(out) = L-aspartyl-L-lysine(in)</text>
        <dbReference type="Rhea" id="RHEA:79411"/>
        <dbReference type="ChEBI" id="CHEBI:229953"/>
    </reaction>
</comment>
<evidence type="ECO:0000313" key="27">
    <source>
        <dbReference type="EMBL" id="APC96432.1"/>
    </source>
</evidence>
<evidence type="ECO:0000256" key="5">
    <source>
        <dbReference type="ARBA" id="ARBA00022989"/>
    </source>
</evidence>
<feature type="domain" description="Major facilitator superfamily (MFS) profile" evidence="26">
    <location>
        <begin position="8"/>
        <end position="407"/>
    </location>
</feature>
<evidence type="ECO:0000256" key="9">
    <source>
        <dbReference type="ARBA" id="ARBA00044878"/>
    </source>
</evidence>
<evidence type="ECO:0000256" key="23">
    <source>
        <dbReference type="ARBA" id="ARBA00045709"/>
    </source>
</evidence>
<dbReference type="PANTHER" id="PTHR23512">
    <property type="entry name" value="MAJOR FACILITATOR SUPERFAMILY DOMAIN-CONTAINING PROTEIN 1"/>
    <property type="match status" value="1"/>
</dbReference>
<dbReference type="Gene3D" id="1.20.1250.20">
    <property type="entry name" value="MFS general substrate transporter like domains"/>
    <property type="match status" value="2"/>
</dbReference>
<comment type="catalytic activity">
    <reaction evidence="20">
        <text>L-lysyl-glycine(out) = L-lysyl-glycine(in)</text>
        <dbReference type="Rhea" id="RHEA:79407"/>
        <dbReference type="ChEBI" id="CHEBI:191202"/>
    </reaction>
</comment>
<evidence type="ECO:0000256" key="1">
    <source>
        <dbReference type="ARBA" id="ARBA00004155"/>
    </source>
</evidence>
<evidence type="ECO:0000256" key="15">
    <source>
        <dbReference type="ARBA" id="ARBA00044899"/>
    </source>
</evidence>
<comment type="catalytic activity">
    <reaction evidence="18">
        <text>L-histidyl-L-alpha-amino acid(out) = L-histidyl-L-alpha-amino acid(in)</text>
        <dbReference type="Rhea" id="RHEA:79379"/>
        <dbReference type="ChEBI" id="CHEBI:229964"/>
    </reaction>
</comment>
<reference evidence="28" key="1">
    <citation type="submission" date="2014-10" db="EMBL/GenBank/DDBJ databases">
        <authorList>
            <person name="Kuske C.R."/>
            <person name="Challacombe J.F."/>
            <person name="Daligault H.E."/>
            <person name="Davenport K.W."/>
            <person name="Johnson S.L."/>
            <person name="Siddaramappa S."/>
            <person name="Petersen J.M."/>
        </authorList>
    </citation>
    <scope>NUCLEOTIDE SEQUENCE [LARGE SCALE GENOMIC DNA]</scope>
    <source>
        <strain evidence="28">CA97-1460</strain>
    </source>
</reference>
<feature type="transmembrane region" description="Helical" evidence="25">
    <location>
        <begin position="167"/>
        <end position="186"/>
    </location>
</feature>
<evidence type="ECO:0000256" key="14">
    <source>
        <dbReference type="ARBA" id="ARBA00044898"/>
    </source>
</evidence>
<evidence type="ECO:0000256" key="12">
    <source>
        <dbReference type="ARBA" id="ARBA00044891"/>
    </source>
</evidence>
<comment type="function">
    <text evidence="23">Lysosomal dipeptide uniporter that selectively exports lysine, arginine or histidine-containing dipeptides with a net positive charge from the lysosome lumen into the cytosol. Could play a role in a specific type of protein O-glycosylation indirectly regulating macrophages migration and tissue invasion. Also essential for liver homeostasis.</text>
</comment>
<sequence>MKKVTKIGFIIWFLCAFFYALEFVIRASSNSLYHDFLTDPYNLSPEQIGLFSSAFYWAYVAAQLPAGILLDKFGIKKVMMISTFMFSLAVFIATQATSQEYLVIYRILAGLGGGFAFLSALKSIAIWLPSRLFPMFTGATQMLMYTAGTLTGLPLVILSNHYSIQTIMAGILIVSIVLFVCTVIFIKSEEPHNQKDTDVLADAHSEPADILVVLKNKQIWLNGLFCFTIYGTTALFADLWSFRFLTLEGYSEHYAGAASSMIFIGIAVFSPLWGFIATIFNKEKSLLVWASVFGIFIVTAIVYFHINPILMCVLCVLWGGMQAVHVLNFTILRTQVSPVYIATGLAMVNLFIPLSGAILQPFVGFAVAKLESFGFSEIASFKLALFILPILMFLSFLLALFIKEKRA</sequence>
<evidence type="ECO:0000256" key="24">
    <source>
        <dbReference type="ARBA" id="ARBA00046376"/>
    </source>
</evidence>
<feature type="transmembrane region" description="Helical" evidence="25">
    <location>
        <begin position="286"/>
        <end position="304"/>
    </location>
</feature>
<keyword evidence="7" id="KW-0458">Lysosome</keyword>
<evidence type="ECO:0000256" key="8">
    <source>
        <dbReference type="ARBA" id="ARBA00044876"/>
    </source>
</evidence>
<comment type="catalytic activity">
    <reaction evidence="11">
        <text>L-alpha-aminoacyl-L-histidine(out) = L-alpha-aminoacyl-L-histidine(in)</text>
        <dbReference type="Rhea" id="RHEA:79375"/>
        <dbReference type="ChEBI" id="CHEBI:229967"/>
    </reaction>
</comment>
<dbReference type="STRING" id="1542390.KX01_650"/>
<dbReference type="GO" id="GO:0005765">
    <property type="term" value="C:lysosomal membrane"/>
    <property type="evidence" value="ECO:0007669"/>
    <property type="project" value="UniProtKB-SubCell"/>
</dbReference>
<evidence type="ECO:0000256" key="13">
    <source>
        <dbReference type="ARBA" id="ARBA00044893"/>
    </source>
</evidence>
<proteinExistence type="inferred from homology"/>
<evidence type="ECO:0000256" key="4">
    <source>
        <dbReference type="ARBA" id="ARBA00022692"/>
    </source>
</evidence>
<evidence type="ECO:0000256" key="16">
    <source>
        <dbReference type="ARBA" id="ARBA00044900"/>
    </source>
</evidence>
<evidence type="ECO:0000256" key="18">
    <source>
        <dbReference type="ARBA" id="ARBA00044912"/>
    </source>
</evidence>
<evidence type="ECO:0000256" key="2">
    <source>
        <dbReference type="ARBA" id="ARBA00008335"/>
    </source>
</evidence>
<dbReference type="InterPro" id="IPR011701">
    <property type="entry name" value="MFS"/>
</dbReference>
<dbReference type="InterPro" id="IPR020846">
    <property type="entry name" value="MFS_dom"/>
</dbReference>
<evidence type="ECO:0000256" key="11">
    <source>
        <dbReference type="ARBA" id="ARBA00044884"/>
    </source>
</evidence>
<gene>
    <name evidence="27" type="ORF">KX01_650</name>
</gene>
<comment type="catalytic activity">
    <reaction evidence="17">
        <text>L-arginyl-glycine(out) = L-arginyl-glycine(in)</text>
        <dbReference type="Rhea" id="RHEA:79391"/>
        <dbReference type="ChEBI" id="CHEBI:229955"/>
    </reaction>
</comment>
<dbReference type="KEGG" id="frc:KX01_650"/>
<dbReference type="EMBL" id="CP009654">
    <property type="protein sequence ID" value="APC96432.1"/>
    <property type="molecule type" value="Genomic_DNA"/>
</dbReference>
<feature type="transmembrane region" description="Helical" evidence="25">
    <location>
        <begin position="48"/>
        <end position="66"/>
    </location>
</feature>
<comment type="catalytic activity">
    <reaction evidence="10">
        <text>L-alpha-aminoacyl-L-arginine(out) = L-alpha-aminoacyl-L-arginine(in)</text>
        <dbReference type="Rhea" id="RHEA:79367"/>
        <dbReference type="ChEBI" id="CHEBI:229968"/>
    </reaction>
</comment>
<feature type="transmembrane region" description="Helical" evidence="25">
    <location>
        <begin position="339"/>
        <end position="363"/>
    </location>
</feature>
<dbReference type="InterPro" id="IPR036259">
    <property type="entry name" value="MFS_trans_sf"/>
</dbReference>
<feature type="transmembrane region" description="Helical" evidence="25">
    <location>
        <begin position="310"/>
        <end position="332"/>
    </location>
</feature>
<dbReference type="PANTHER" id="PTHR23512:SF3">
    <property type="entry name" value="MAJOR FACILITATOR SUPERFAMILY DOMAIN-CONTAINING PROTEIN 1"/>
    <property type="match status" value="1"/>
</dbReference>
<evidence type="ECO:0000256" key="20">
    <source>
        <dbReference type="ARBA" id="ARBA00044924"/>
    </source>
</evidence>
<feature type="transmembrane region" description="Helical" evidence="25">
    <location>
        <begin position="142"/>
        <end position="161"/>
    </location>
</feature>
<comment type="catalytic activity">
    <reaction evidence="8">
        <text>L-lysyl-L-alanine(out) = L-lysyl-L-alanine(in)</text>
        <dbReference type="Rhea" id="RHEA:79399"/>
        <dbReference type="ChEBI" id="CHEBI:229954"/>
    </reaction>
</comment>
<comment type="catalytic activity">
    <reaction evidence="9">
        <text>L-histidyl-glycine(out) = L-histidyl-glycine(in)</text>
        <dbReference type="Rhea" id="RHEA:79395"/>
        <dbReference type="ChEBI" id="CHEBI:229957"/>
    </reaction>
</comment>
<comment type="subunit">
    <text evidence="24">Homodimer. Interacts with lysosomal protein GLMP (via lumenal domain); the interaction starts while both proteins are still in the endoplasmic reticulum and is required for stabilization of MFSD1 in lysosomes but has no direct effect on its targeting to lysosomes or transporter activity.</text>
</comment>
<dbReference type="OrthoDB" id="4474610at2"/>
<evidence type="ECO:0000256" key="21">
    <source>
        <dbReference type="ARBA" id="ARBA00044985"/>
    </source>
</evidence>
<evidence type="ECO:0000256" key="22">
    <source>
        <dbReference type="ARBA" id="ARBA00045018"/>
    </source>
</evidence>
<organism evidence="27 28">
    <name type="scientific">Francisella frigiditurris</name>
    <dbReference type="NCBI Taxonomy" id="1542390"/>
    <lineage>
        <taxon>Bacteria</taxon>
        <taxon>Pseudomonadati</taxon>
        <taxon>Pseudomonadota</taxon>
        <taxon>Gammaproteobacteria</taxon>
        <taxon>Thiotrichales</taxon>
        <taxon>Francisellaceae</taxon>
        <taxon>Francisella</taxon>
    </lineage>
</organism>
<accession>A0A1J0KRN2</accession>
<name>A0A1J0KRN2_9GAMM</name>
<dbReference type="CDD" id="cd06174">
    <property type="entry name" value="MFS"/>
    <property type="match status" value="1"/>
</dbReference>
<dbReference type="GO" id="GO:0022857">
    <property type="term" value="F:transmembrane transporter activity"/>
    <property type="evidence" value="ECO:0007669"/>
    <property type="project" value="InterPro"/>
</dbReference>
<comment type="similarity">
    <text evidence="2">Belongs to the major facilitator superfamily.</text>
</comment>
<dbReference type="Proteomes" id="UP000182521">
    <property type="component" value="Chromosome"/>
</dbReference>
<evidence type="ECO:0000256" key="3">
    <source>
        <dbReference type="ARBA" id="ARBA00022448"/>
    </source>
</evidence>
<comment type="catalytic activity">
    <reaction evidence="12">
        <text>L-lysyl-L-alpha-amino acid(out) = L-lysyl-L-alpha-amino acid(in)</text>
        <dbReference type="Rhea" id="RHEA:79387"/>
        <dbReference type="ChEBI" id="CHEBI:229965"/>
    </reaction>
</comment>
<dbReference type="PROSITE" id="PS50850">
    <property type="entry name" value="MFS"/>
    <property type="match status" value="1"/>
</dbReference>
<feature type="transmembrane region" description="Helical" evidence="25">
    <location>
        <begin position="219"/>
        <end position="242"/>
    </location>
</feature>
<dbReference type="AlphaFoldDB" id="A0A1J0KRN2"/>
<evidence type="ECO:0000256" key="17">
    <source>
        <dbReference type="ARBA" id="ARBA00044903"/>
    </source>
</evidence>
<evidence type="ECO:0000256" key="10">
    <source>
        <dbReference type="ARBA" id="ARBA00044881"/>
    </source>
</evidence>
<evidence type="ECO:0000259" key="26">
    <source>
        <dbReference type="PROSITE" id="PS50850"/>
    </source>
</evidence>
<feature type="transmembrane region" description="Helical" evidence="25">
    <location>
        <begin position="78"/>
        <end position="97"/>
    </location>
</feature>
<feature type="transmembrane region" description="Helical" evidence="25">
    <location>
        <begin position="383"/>
        <end position="402"/>
    </location>
</feature>
<dbReference type="RefSeq" id="WP_071663621.1">
    <property type="nucleotide sequence ID" value="NZ_CP009654.1"/>
</dbReference>
<evidence type="ECO:0000256" key="19">
    <source>
        <dbReference type="ARBA" id="ARBA00044919"/>
    </source>
</evidence>
<protein>
    <recommendedName>
        <fullName evidence="21">Lysosomal dipeptide transporter MFSD1</fullName>
    </recommendedName>
    <alternativeName>
        <fullName evidence="22">Major facilitator superfamily domain-containing protein 1</fullName>
    </alternativeName>
</protein>
<keyword evidence="6 25" id="KW-0472">Membrane</keyword>
<feature type="transmembrane region" description="Helical" evidence="25">
    <location>
        <begin position="7"/>
        <end position="28"/>
    </location>
</feature>
<keyword evidence="3" id="KW-0813">Transport</keyword>
<dbReference type="InterPro" id="IPR052187">
    <property type="entry name" value="MFSD1"/>
</dbReference>
<comment type="catalytic activity">
    <reaction evidence="16">
        <text>L-lysyl-L-lysine(out) = L-lysyl-L-lysine(in)</text>
        <dbReference type="Rhea" id="RHEA:79403"/>
        <dbReference type="ChEBI" id="CHEBI:229956"/>
    </reaction>
</comment>
<comment type="catalytic activity">
    <reaction evidence="19">
        <text>L-alanyl-L-lysine(out) = L-alanyl-L-lysine(in)</text>
        <dbReference type="Rhea" id="RHEA:79415"/>
        <dbReference type="ChEBI" id="CHEBI:192470"/>
    </reaction>
</comment>
<comment type="catalytic activity">
    <reaction evidence="13">
        <text>L-alpha-aminoacyl-L-lysine(out) = L-alpha-aminoacyl-L-lysine(in)</text>
        <dbReference type="Rhea" id="RHEA:79383"/>
        <dbReference type="ChEBI" id="CHEBI:229966"/>
    </reaction>
</comment>
<keyword evidence="28" id="KW-1185">Reference proteome</keyword>
<evidence type="ECO:0000256" key="25">
    <source>
        <dbReference type="SAM" id="Phobius"/>
    </source>
</evidence>
<comment type="subcellular location">
    <subcellularLocation>
        <location evidence="1">Lysosome membrane</location>
        <topology evidence="1">Multi-pass membrane protein</topology>
    </subcellularLocation>
</comment>
<dbReference type="SUPFAM" id="SSF103473">
    <property type="entry name" value="MFS general substrate transporter"/>
    <property type="match status" value="1"/>
</dbReference>
<evidence type="ECO:0000256" key="6">
    <source>
        <dbReference type="ARBA" id="ARBA00023136"/>
    </source>
</evidence>
<feature type="transmembrane region" description="Helical" evidence="25">
    <location>
        <begin position="103"/>
        <end position="121"/>
    </location>
</feature>
<evidence type="ECO:0000313" key="28">
    <source>
        <dbReference type="Proteomes" id="UP000182521"/>
    </source>
</evidence>
<feature type="transmembrane region" description="Helical" evidence="25">
    <location>
        <begin position="254"/>
        <end position="279"/>
    </location>
</feature>
<keyword evidence="5 25" id="KW-1133">Transmembrane helix</keyword>
<dbReference type="Pfam" id="PF07690">
    <property type="entry name" value="MFS_1"/>
    <property type="match status" value="1"/>
</dbReference>